<feature type="transmembrane region" description="Helical" evidence="9">
    <location>
        <begin position="115"/>
        <end position="135"/>
    </location>
</feature>
<feature type="transmembrane region" description="Helical" evidence="9">
    <location>
        <begin position="142"/>
        <end position="162"/>
    </location>
</feature>
<keyword evidence="11" id="KW-1185">Reference proteome</keyword>
<keyword evidence="7 9" id="KW-0472">Membrane</keyword>
<evidence type="ECO:0000256" key="3">
    <source>
        <dbReference type="ARBA" id="ARBA00022475"/>
    </source>
</evidence>
<evidence type="ECO:0000256" key="6">
    <source>
        <dbReference type="ARBA" id="ARBA00022989"/>
    </source>
</evidence>
<dbReference type="RefSeq" id="WP_150970546.1">
    <property type="nucleotide sequence ID" value="NZ_VZDO01000011.1"/>
</dbReference>
<sequence length="365" mass="38403">MATNSVKSNALEPTQAELAHLTSSARLARLVPVYGLVILAVLLALFFSALLPNTFPTLLNLRSIVADKSIIAILSLAVMIPMVTGKIDLTVGYGIVLWHILAISLQVWLGLPWPIAVLVVVLLGALVGLVNGLLVEVAQIDSFIATLGTGTVLYAIAMWHSQGRQIIGALPDGFFALNTTRLAGMPITGFYVLALAITLWFVLEYLPVGRYFYAIGANPKAAALNGIPVRRYTVAAFVASGTLTAAAGVILAAKLRIGQASVGLEFLLPALVGAFLGSTTIKLGRVNVWGTLVGVVILAIGIAGIQQLGGSFWVEPMFNGLTLLIAIGIAGYAQRKRGASAARLPRRADSRSASALRTTGEEAQR</sequence>
<proteinExistence type="predicted"/>
<comment type="subcellular location">
    <subcellularLocation>
        <location evidence="1">Cell membrane</location>
        <topology evidence="1">Multi-pass membrane protein</topology>
    </subcellularLocation>
</comment>
<feature type="transmembrane region" description="Helical" evidence="9">
    <location>
        <begin position="63"/>
        <end position="83"/>
    </location>
</feature>
<dbReference type="EMBL" id="VZDO01000011">
    <property type="protein sequence ID" value="KAB0678997.1"/>
    <property type="molecule type" value="Genomic_DNA"/>
</dbReference>
<dbReference type="GO" id="GO:0005886">
    <property type="term" value="C:plasma membrane"/>
    <property type="evidence" value="ECO:0007669"/>
    <property type="project" value="UniProtKB-SubCell"/>
</dbReference>
<feature type="transmembrane region" description="Helical" evidence="9">
    <location>
        <begin position="288"/>
        <end position="305"/>
    </location>
</feature>
<dbReference type="PANTHER" id="PTHR32196:SF21">
    <property type="entry name" value="ABC TRANSPORTER PERMEASE PROTEIN YPHD-RELATED"/>
    <property type="match status" value="1"/>
</dbReference>
<evidence type="ECO:0000256" key="4">
    <source>
        <dbReference type="ARBA" id="ARBA00022519"/>
    </source>
</evidence>
<evidence type="ECO:0000256" key="7">
    <source>
        <dbReference type="ARBA" id="ARBA00023136"/>
    </source>
</evidence>
<keyword evidence="6 9" id="KW-1133">Transmembrane helix</keyword>
<name>A0A7V7TVY2_9HYPH</name>
<feature type="transmembrane region" description="Helical" evidence="9">
    <location>
        <begin position="232"/>
        <end position="251"/>
    </location>
</feature>
<feature type="transmembrane region" description="Helical" evidence="9">
    <location>
        <begin position="317"/>
        <end position="333"/>
    </location>
</feature>
<protein>
    <submittedName>
        <fullName evidence="10">ABC transporter permease</fullName>
    </submittedName>
</protein>
<keyword evidence="5 9" id="KW-0812">Transmembrane</keyword>
<dbReference type="Pfam" id="PF02653">
    <property type="entry name" value="BPD_transp_2"/>
    <property type="match status" value="1"/>
</dbReference>
<keyword evidence="2" id="KW-0813">Transport</keyword>
<evidence type="ECO:0000313" key="11">
    <source>
        <dbReference type="Proteomes" id="UP000432089"/>
    </source>
</evidence>
<reference evidence="10 11" key="1">
    <citation type="submission" date="2019-09" db="EMBL/GenBank/DDBJ databases">
        <title>YIM 132180 draft genome.</title>
        <authorList>
            <person name="Zhang K."/>
        </authorList>
    </citation>
    <scope>NUCLEOTIDE SEQUENCE [LARGE SCALE GENOMIC DNA]</scope>
    <source>
        <strain evidence="10 11">YIM 132180</strain>
    </source>
</reference>
<dbReference type="InterPro" id="IPR001851">
    <property type="entry name" value="ABC_transp_permease"/>
</dbReference>
<evidence type="ECO:0000256" key="5">
    <source>
        <dbReference type="ARBA" id="ARBA00022692"/>
    </source>
</evidence>
<dbReference type="CDD" id="cd06579">
    <property type="entry name" value="TM_PBP1_transp_AraH_like"/>
    <property type="match status" value="1"/>
</dbReference>
<accession>A0A7V7TVY2</accession>
<evidence type="ECO:0000256" key="9">
    <source>
        <dbReference type="SAM" id="Phobius"/>
    </source>
</evidence>
<keyword evidence="4" id="KW-0997">Cell inner membrane</keyword>
<comment type="caution">
    <text evidence="10">The sequence shown here is derived from an EMBL/GenBank/DDBJ whole genome shotgun (WGS) entry which is preliminary data.</text>
</comment>
<evidence type="ECO:0000313" key="10">
    <source>
        <dbReference type="EMBL" id="KAB0678997.1"/>
    </source>
</evidence>
<gene>
    <name evidence="10" type="ORF">F6X38_13910</name>
</gene>
<feature type="transmembrane region" description="Helical" evidence="9">
    <location>
        <begin position="182"/>
        <end position="203"/>
    </location>
</feature>
<evidence type="ECO:0000256" key="2">
    <source>
        <dbReference type="ARBA" id="ARBA00022448"/>
    </source>
</evidence>
<dbReference type="GO" id="GO:0022857">
    <property type="term" value="F:transmembrane transporter activity"/>
    <property type="evidence" value="ECO:0007669"/>
    <property type="project" value="InterPro"/>
</dbReference>
<evidence type="ECO:0000256" key="8">
    <source>
        <dbReference type="SAM" id="MobiDB-lite"/>
    </source>
</evidence>
<feature type="transmembrane region" description="Helical" evidence="9">
    <location>
        <begin position="90"/>
        <end position="109"/>
    </location>
</feature>
<feature type="transmembrane region" description="Helical" evidence="9">
    <location>
        <begin position="257"/>
        <end position="276"/>
    </location>
</feature>
<organism evidence="10 11">
    <name type="scientific">Plantimonas leprariae</name>
    <dbReference type="NCBI Taxonomy" id="2615207"/>
    <lineage>
        <taxon>Bacteria</taxon>
        <taxon>Pseudomonadati</taxon>
        <taxon>Pseudomonadota</taxon>
        <taxon>Alphaproteobacteria</taxon>
        <taxon>Hyphomicrobiales</taxon>
        <taxon>Aurantimonadaceae</taxon>
        <taxon>Plantimonas</taxon>
    </lineage>
</organism>
<feature type="region of interest" description="Disordered" evidence="8">
    <location>
        <begin position="343"/>
        <end position="365"/>
    </location>
</feature>
<feature type="transmembrane region" description="Helical" evidence="9">
    <location>
        <begin position="31"/>
        <end position="51"/>
    </location>
</feature>
<evidence type="ECO:0000256" key="1">
    <source>
        <dbReference type="ARBA" id="ARBA00004651"/>
    </source>
</evidence>
<dbReference type="AlphaFoldDB" id="A0A7V7TVY2"/>
<dbReference type="PANTHER" id="PTHR32196">
    <property type="entry name" value="ABC TRANSPORTER PERMEASE PROTEIN YPHD-RELATED-RELATED"/>
    <property type="match status" value="1"/>
</dbReference>
<keyword evidence="3" id="KW-1003">Cell membrane</keyword>
<dbReference type="Proteomes" id="UP000432089">
    <property type="component" value="Unassembled WGS sequence"/>
</dbReference>